<organism evidence="19 20">
    <name type="scientific">Caenorhabditis nigoni</name>
    <dbReference type="NCBI Taxonomy" id="1611254"/>
    <lineage>
        <taxon>Eukaryota</taxon>
        <taxon>Metazoa</taxon>
        <taxon>Ecdysozoa</taxon>
        <taxon>Nematoda</taxon>
        <taxon>Chromadorea</taxon>
        <taxon>Rhabditida</taxon>
        <taxon>Rhabditina</taxon>
        <taxon>Rhabditomorpha</taxon>
        <taxon>Rhabditoidea</taxon>
        <taxon>Rhabditidae</taxon>
        <taxon>Peloderinae</taxon>
        <taxon>Caenorhabditis</taxon>
    </lineage>
</organism>
<gene>
    <name evidence="19" type="primary">Cni-nas-33</name>
    <name evidence="19" type="synonym">Cnig_chr_X.g24535</name>
    <name evidence="19" type="ORF">B9Z55_024535</name>
</gene>
<feature type="binding site" evidence="15">
    <location>
        <position position="283"/>
    </location>
    <ligand>
        <name>Zn(2+)</name>
        <dbReference type="ChEBI" id="CHEBI:29105"/>
        <note>catalytic</note>
    </ligand>
</feature>
<comment type="subcellular location">
    <subcellularLocation>
        <location evidence="2 14">Secreted</location>
    </subcellularLocation>
</comment>
<dbReference type="GO" id="GO:0018996">
    <property type="term" value="P:molting cycle, collagen and cuticulin-based cuticle"/>
    <property type="evidence" value="ECO:0007669"/>
    <property type="project" value="InterPro"/>
</dbReference>
<dbReference type="PRINTS" id="PR00480">
    <property type="entry name" value="ASTACIN"/>
</dbReference>
<keyword evidence="10 15" id="KW-0482">Metalloprotease</keyword>
<keyword evidence="8 15" id="KW-0378">Hydrolase</keyword>
<evidence type="ECO:0000256" key="7">
    <source>
        <dbReference type="ARBA" id="ARBA00022729"/>
    </source>
</evidence>
<dbReference type="EMBL" id="PDUG01000006">
    <property type="protein sequence ID" value="PIC18747.1"/>
    <property type="molecule type" value="Genomic_DNA"/>
</dbReference>
<evidence type="ECO:0000256" key="1">
    <source>
        <dbReference type="ARBA" id="ARBA00002657"/>
    </source>
</evidence>
<dbReference type="Pfam" id="PF00431">
    <property type="entry name" value="CUB"/>
    <property type="match status" value="1"/>
</dbReference>
<evidence type="ECO:0000256" key="5">
    <source>
        <dbReference type="ARBA" id="ARBA00022670"/>
    </source>
</evidence>
<keyword evidence="13" id="KW-0325">Glycoprotein</keyword>
<dbReference type="STRING" id="1611254.A0A2G5SUN4"/>
<comment type="function">
    <text evidence="1">Metalloprotease.</text>
</comment>
<dbReference type="SMART" id="SM00235">
    <property type="entry name" value="ZnMc"/>
    <property type="match status" value="1"/>
</dbReference>
<evidence type="ECO:0000259" key="18">
    <source>
        <dbReference type="PROSITE" id="PS51864"/>
    </source>
</evidence>
<dbReference type="InterPro" id="IPR006026">
    <property type="entry name" value="Peptidase_Metallo"/>
</dbReference>
<reference evidence="20" key="1">
    <citation type="submission" date="2017-10" db="EMBL/GenBank/DDBJ databases">
        <title>Rapid genome shrinkage in a self-fertile nematode reveals novel sperm competition proteins.</title>
        <authorList>
            <person name="Yin D."/>
            <person name="Schwarz E.M."/>
            <person name="Thomas C.G."/>
            <person name="Felde R.L."/>
            <person name="Korf I.F."/>
            <person name="Cutter A.D."/>
            <person name="Schartner C.M."/>
            <person name="Ralston E.J."/>
            <person name="Meyer B.J."/>
            <person name="Haag E.S."/>
        </authorList>
    </citation>
    <scope>NUCLEOTIDE SEQUENCE [LARGE SCALE GENOMIC DNA]</scope>
    <source>
        <strain evidence="20">JU1422</strain>
    </source>
</reference>
<dbReference type="Proteomes" id="UP000230233">
    <property type="component" value="Chromosome X"/>
</dbReference>
<evidence type="ECO:0000256" key="17">
    <source>
        <dbReference type="SAM" id="MobiDB-lite"/>
    </source>
</evidence>
<feature type="binding site" evidence="15">
    <location>
        <position position="279"/>
    </location>
    <ligand>
        <name>Zn(2+)</name>
        <dbReference type="ChEBI" id="CHEBI:29105"/>
        <note>catalytic</note>
    </ligand>
</feature>
<feature type="region of interest" description="Disordered" evidence="17">
    <location>
        <begin position="17"/>
        <end position="92"/>
    </location>
</feature>
<evidence type="ECO:0000256" key="11">
    <source>
        <dbReference type="ARBA" id="ARBA00023145"/>
    </source>
</evidence>
<evidence type="ECO:0000256" key="6">
    <source>
        <dbReference type="ARBA" id="ARBA00022723"/>
    </source>
</evidence>
<dbReference type="FunFam" id="2.60.120.290:FF:000072">
    <property type="entry name" value="Zinc metalloproteinase"/>
    <property type="match status" value="1"/>
</dbReference>
<evidence type="ECO:0000313" key="20">
    <source>
        <dbReference type="Proteomes" id="UP000230233"/>
    </source>
</evidence>
<evidence type="ECO:0000256" key="3">
    <source>
        <dbReference type="ARBA" id="ARBA00022525"/>
    </source>
</evidence>
<dbReference type="FunFam" id="3.40.390.10:FF:000048">
    <property type="entry name" value="Zinc metalloproteinase"/>
    <property type="match status" value="1"/>
</dbReference>
<dbReference type="GO" id="GO:0008270">
    <property type="term" value="F:zinc ion binding"/>
    <property type="evidence" value="ECO:0007669"/>
    <property type="project" value="UniProtKB-UniRule"/>
</dbReference>
<keyword evidence="5 15" id="KW-0645">Protease</keyword>
<dbReference type="SUPFAM" id="SSF82895">
    <property type="entry name" value="TSP-1 type 1 repeat"/>
    <property type="match status" value="1"/>
</dbReference>
<comment type="caution">
    <text evidence="19">The sequence shown here is derived from an EMBL/GenBank/DDBJ whole genome shotgun (WGS) entry which is preliminary data.</text>
</comment>
<keyword evidence="7 14" id="KW-0732">Signal</keyword>
<comment type="cofactor">
    <cofactor evidence="15 16">
        <name>Zn(2+)</name>
        <dbReference type="ChEBI" id="CHEBI:29105"/>
    </cofactor>
    <text evidence="15 16">Binds 1 zinc ion per subunit.</text>
</comment>
<dbReference type="CDD" id="cd04280">
    <property type="entry name" value="ZnMc_astacin_like"/>
    <property type="match status" value="1"/>
</dbReference>
<dbReference type="PROSITE" id="PS50092">
    <property type="entry name" value="TSP1"/>
    <property type="match status" value="1"/>
</dbReference>
<evidence type="ECO:0000256" key="2">
    <source>
        <dbReference type="ARBA" id="ARBA00004613"/>
    </source>
</evidence>
<feature type="active site" evidence="15">
    <location>
        <position position="280"/>
    </location>
</feature>
<protein>
    <recommendedName>
        <fullName evidence="14">Zinc metalloproteinase</fullName>
    </recommendedName>
</protein>
<dbReference type="Gene3D" id="2.20.100.10">
    <property type="entry name" value="Thrombospondin type-1 (TSP1) repeat"/>
    <property type="match status" value="1"/>
</dbReference>
<dbReference type="InterPro" id="IPR000859">
    <property type="entry name" value="CUB_dom"/>
</dbReference>
<dbReference type="InterPro" id="IPR001506">
    <property type="entry name" value="Peptidase_M12A"/>
</dbReference>
<dbReference type="PROSITE" id="PS00022">
    <property type="entry name" value="EGF_1"/>
    <property type="match status" value="1"/>
</dbReference>
<feature type="binding site" evidence="15">
    <location>
        <position position="289"/>
    </location>
    <ligand>
        <name>Zn(2+)</name>
        <dbReference type="ChEBI" id="CHEBI:29105"/>
        <note>catalytic</note>
    </ligand>
</feature>
<dbReference type="InterPro" id="IPR000884">
    <property type="entry name" value="TSP1_rpt"/>
</dbReference>
<keyword evidence="3 14" id="KW-0964">Secreted</keyword>
<dbReference type="Gene3D" id="3.40.390.10">
    <property type="entry name" value="Collagenase (Catalytic Domain)"/>
    <property type="match status" value="1"/>
</dbReference>
<dbReference type="InterPro" id="IPR035914">
    <property type="entry name" value="Sperma_CUB_dom_sf"/>
</dbReference>
<keyword evidence="20" id="KW-1185">Reference proteome</keyword>
<dbReference type="InterPro" id="IPR017050">
    <property type="entry name" value="Metallopeptidase_nem"/>
</dbReference>
<dbReference type="InterPro" id="IPR024079">
    <property type="entry name" value="MetalloPept_cat_dom_sf"/>
</dbReference>
<feature type="compositionally biased region" description="Pro residues" evidence="17">
    <location>
        <begin position="70"/>
        <end position="87"/>
    </location>
</feature>
<dbReference type="SMART" id="SM00042">
    <property type="entry name" value="CUB"/>
    <property type="match status" value="1"/>
</dbReference>
<dbReference type="SUPFAM" id="SSF55486">
    <property type="entry name" value="Metalloproteases ('zincins'), catalytic domain"/>
    <property type="match status" value="1"/>
</dbReference>
<keyword evidence="12" id="KW-1015">Disulfide bond</keyword>
<dbReference type="AlphaFoldDB" id="A0A2G5SUN4"/>
<evidence type="ECO:0000256" key="14">
    <source>
        <dbReference type="PIRNR" id="PIRNR036365"/>
    </source>
</evidence>
<accession>A0A2G5SUN4</accession>
<evidence type="ECO:0000313" key="19">
    <source>
        <dbReference type="EMBL" id="PIC18747.1"/>
    </source>
</evidence>
<dbReference type="SMART" id="SM00209">
    <property type="entry name" value="TSP1"/>
    <property type="match status" value="1"/>
</dbReference>
<evidence type="ECO:0000256" key="4">
    <source>
        <dbReference type="ARBA" id="ARBA00022536"/>
    </source>
</evidence>
<dbReference type="GO" id="GO:0006508">
    <property type="term" value="P:proteolysis"/>
    <property type="evidence" value="ECO:0007669"/>
    <property type="project" value="UniProtKB-KW"/>
</dbReference>
<dbReference type="GO" id="GO:0004222">
    <property type="term" value="F:metalloendopeptidase activity"/>
    <property type="evidence" value="ECO:0007669"/>
    <property type="project" value="UniProtKB-UniRule"/>
</dbReference>
<evidence type="ECO:0000256" key="12">
    <source>
        <dbReference type="ARBA" id="ARBA00023157"/>
    </source>
</evidence>
<evidence type="ECO:0000256" key="16">
    <source>
        <dbReference type="RuleBase" id="RU361183"/>
    </source>
</evidence>
<dbReference type="PANTHER" id="PTHR10127:SF823">
    <property type="entry name" value="ZINC METALLOPROTEINASE NAS-33"/>
    <property type="match status" value="1"/>
</dbReference>
<dbReference type="InterPro" id="IPR034035">
    <property type="entry name" value="Astacin-like_dom"/>
</dbReference>
<dbReference type="PANTHER" id="PTHR10127">
    <property type="entry name" value="DISCOIDIN, CUB, EGF, LAMININ , AND ZINC METALLOPROTEASE DOMAIN CONTAINING"/>
    <property type="match status" value="1"/>
</dbReference>
<dbReference type="Pfam" id="PF01400">
    <property type="entry name" value="Astacin"/>
    <property type="match status" value="1"/>
</dbReference>
<name>A0A2G5SUN4_9PELO</name>
<evidence type="ECO:0000256" key="13">
    <source>
        <dbReference type="ARBA" id="ARBA00023180"/>
    </source>
</evidence>
<dbReference type="SUPFAM" id="SSF49854">
    <property type="entry name" value="Spermadhesin, CUB domain"/>
    <property type="match status" value="1"/>
</dbReference>
<evidence type="ECO:0000256" key="15">
    <source>
        <dbReference type="PROSITE-ProRule" id="PRU01211"/>
    </source>
</evidence>
<evidence type="ECO:0000256" key="9">
    <source>
        <dbReference type="ARBA" id="ARBA00022833"/>
    </source>
</evidence>
<evidence type="ECO:0000256" key="10">
    <source>
        <dbReference type="ARBA" id="ARBA00023049"/>
    </source>
</evidence>
<comment type="caution">
    <text evidence="15">Lacks conserved residue(s) required for the propagation of feature annotation.</text>
</comment>
<keyword evidence="4" id="KW-0245">EGF-like domain</keyword>
<proteinExistence type="predicted"/>
<dbReference type="InterPro" id="IPR036383">
    <property type="entry name" value="TSP1_rpt_sf"/>
</dbReference>
<keyword evidence="6 15" id="KW-0479">Metal-binding</keyword>
<dbReference type="Gene3D" id="2.60.120.290">
    <property type="entry name" value="Spermadhesin, CUB domain"/>
    <property type="match status" value="1"/>
</dbReference>
<feature type="compositionally biased region" description="Pro residues" evidence="17">
    <location>
        <begin position="42"/>
        <end position="61"/>
    </location>
</feature>
<dbReference type="OrthoDB" id="431034at2759"/>
<dbReference type="InterPro" id="IPR000742">
    <property type="entry name" value="EGF"/>
</dbReference>
<dbReference type="PIRSF" id="PIRSF036365">
    <property type="entry name" value="Astacin_nematoda"/>
    <property type="match status" value="1"/>
</dbReference>
<feature type="chain" id="PRO_5013431953" description="Zinc metalloproteinase" evidence="14 16">
    <location>
        <begin position="17"/>
        <end position="643"/>
    </location>
</feature>
<keyword evidence="9 15" id="KW-0862">Zinc</keyword>
<dbReference type="GO" id="GO:0005576">
    <property type="term" value="C:extracellular region"/>
    <property type="evidence" value="ECO:0007669"/>
    <property type="project" value="UniProtKB-SubCell"/>
</dbReference>
<feature type="signal peptide" evidence="14 16">
    <location>
        <begin position="1"/>
        <end position="16"/>
    </location>
</feature>
<dbReference type="PROSITE" id="PS51864">
    <property type="entry name" value="ASTACIN"/>
    <property type="match status" value="1"/>
</dbReference>
<feature type="domain" description="Peptidase M12A" evidence="18">
    <location>
        <begin position="191"/>
        <end position="383"/>
    </location>
</feature>
<keyword evidence="11" id="KW-0865">Zymogen</keyword>
<sequence length="643" mass="72021">MLFVSILISHFSACLTQPDFFDRPPPPGRNLQQELPTKIKRGPPPFGPPPPWGRPPPPWRRPPWHRRPPWDFPPPPPPPPPNPPLPEPQQDQPQVMFSQDIDKVVNSVNQNTAAFQRPGESYDKVIQIMSSYFNRKSGSQYDMNAVIPSTGIANSEIAANGKIAAIMFESDMALTVAQMNKVAQNGFRVKRKMNLNGTTWTRNIPYRFLDTDTNWQTQITNALRYYERNSCIRFSLNGGGSDYLVFNQGEGCYSSVGKLGGAQEISIGYGCETLGIITHEVGHALGFWHEQARPERDSYVRINRQNAINGLEGQFDKRSWSEVNEYSLPYDYGSVMHYGPKSFSRSSTLNTVEPTDAAFISTIGNRVEPSFLDLKLLNTAFCSNVCTNRINCQHGGYPDPNNCRQCKCPTGLEGTYCERLQTSNCGVELPRADYTWRNISYSGSSDCYWRIVAANGGNVRFEITYVMYRCSPVCEEFVEIKAEYTHEATGYRQCCRAVLGERISKGNSVLIISKATQNSQFVLRYRADGNAPAPRPASAPRPAPVTVPPPRSFSLQWSGWTVCSENCGSCGTQFRTRCTSTTNCSRPIRQTRVCNTQPCAQGTTRGKRSVLVEQIAPRIKRYGEWCCARFVLSRGVCVPVRNG</sequence>
<evidence type="ECO:0000256" key="8">
    <source>
        <dbReference type="ARBA" id="ARBA00022801"/>
    </source>
</evidence>